<evidence type="ECO:0000256" key="9">
    <source>
        <dbReference type="PIRSR" id="PIRSR600101-1"/>
    </source>
</evidence>
<evidence type="ECO:0000256" key="5">
    <source>
        <dbReference type="ARBA" id="ARBA00022801"/>
    </source>
</evidence>
<comment type="PTM">
    <text evidence="11">Cleaved by autocatalysis into a large and a small subunit.</text>
</comment>
<dbReference type="Proteomes" id="UP000317243">
    <property type="component" value="Unassembled WGS sequence"/>
</dbReference>
<keyword evidence="14" id="KW-1185">Reference proteome</keyword>
<evidence type="ECO:0000256" key="2">
    <source>
        <dbReference type="ARBA" id="ARBA00001089"/>
    </source>
</evidence>
<evidence type="ECO:0000256" key="11">
    <source>
        <dbReference type="RuleBase" id="RU368036"/>
    </source>
</evidence>
<comment type="caution">
    <text evidence="13">The sequence shown here is derived from an EMBL/GenBank/DDBJ whole genome shotgun (WGS) entry which is preliminary data.</text>
</comment>
<keyword evidence="6 11" id="KW-0865">Zymogen</keyword>
<dbReference type="UniPathway" id="UPA00204"/>
<comment type="similarity">
    <text evidence="3 11">Belongs to the gamma-glutamyltransferase family.</text>
</comment>
<dbReference type="RefSeq" id="WP_146507778.1">
    <property type="nucleotide sequence ID" value="NZ_SIHI01000001.1"/>
</dbReference>
<dbReference type="SUPFAM" id="SSF56235">
    <property type="entry name" value="N-terminal nucleophile aminohydrolases (Ntn hydrolases)"/>
    <property type="match status" value="1"/>
</dbReference>
<keyword evidence="5 11" id="KW-0378">Hydrolase</keyword>
<evidence type="ECO:0000256" key="7">
    <source>
        <dbReference type="ARBA" id="ARBA00023315"/>
    </source>
</evidence>
<dbReference type="EMBL" id="SIHI01000001">
    <property type="protein sequence ID" value="TWT57811.1"/>
    <property type="molecule type" value="Genomic_DNA"/>
</dbReference>
<evidence type="ECO:0000313" key="14">
    <source>
        <dbReference type="Proteomes" id="UP000317243"/>
    </source>
</evidence>
<name>A0A5C5X648_9PLAN</name>
<keyword evidence="12" id="KW-0732">Signal</keyword>
<feature type="binding site" evidence="10">
    <location>
        <position position="419"/>
    </location>
    <ligand>
        <name>L-glutamate</name>
        <dbReference type="ChEBI" id="CHEBI:29985"/>
    </ligand>
</feature>
<dbReference type="Gene3D" id="1.10.246.130">
    <property type="match status" value="1"/>
</dbReference>
<dbReference type="NCBIfam" id="TIGR00066">
    <property type="entry name" value="g_glut_trans"/>
    <property type="match status" value="1"/>
</dbReference>
<feature type="binding site" evidence="10">
    <location>
        <position position="102"/>
    </location>
    <ligand>
        <name>L-glutamate</name>
        <dbReference type="ChEBI" id="CHEBI:29985"/>
    </ligand>
</feature>
<dbReference type="PRINTS" id="PR01210">
    <property type="entry name" value="GGTRANSPTASE"/>
</dbReference>
<dbReference type="GO" id="GO:0006750">
    <property type="term" value="P:glutathione biosynthetic process"/>
    <property type="evidence" value="ECO:0007669"/>
    <property type="project" value="UniProtKB-KW"/>
</dbReference>
<dbReference type="InterPro" id="IPR051792">
    <property type="entry name" value="GGT_bact"/>
</dbReference>
<sequence precursor="true">MVFPRHHLTTLLSTLLVVVCSSTSLSAGSIPERFPNCAVVTQSELASQVGRDVMRDGGNAIDAAVASAFALAVTHPAAGNIGGGGFLVYRGADGSTTTYDFREVAPRGATAEMWIDEDGNYDRNRHHSSALAVGVPGSVAGLHLAWTEHGKLPWKRLVEPAIELAEQGFEVTPGLAQSLAGSHDRFKISEAALDQFTNNGKLFVVGDRLVQKDLAKSLERIALKGPAGFYEGKTADLIVKQMKAMGGLIDHEDLKAYRPIQRSPVTGDYRGHKIISMPPPSSGGVTLIQMLNILENVNLREFGAGSANSLHWMAESMRLSYLDRARHLGDPDFVADQPIDLLISKQYAKEQHLKIAPDQAGISEIEQIQQLHESPETTHLSVVDGERNAVALTTTLEYSYGSGIVVSGGGFLLNNEMGDFNPVEGVTTLAGQIGTPANLTAPGKRMLSSMTPTIVERNGELLMVTGSPGGRTIINTVLQTIVNVIDHEMNAQDAVNYGRIHQQWLPDRIRYERNGFSPDTLNILLERGHVLDEAGAQGSAQIIVVDPENEGLQTGVDHRRPGAAAAGF</sequence>
<dbReference type="InterPro" id="IPR000101">
    <property type="entry name" value="GGT_peptidase"/>
</dbReference>
<dbReference type="GO" id="GO:0036374">
    <property type="term" value="F:glutathione hydrolase activity"/>
    <property type="evidence" value="ECO:0007669"/>
    <property type="project" value="UniProtKB-UniRule"/>
</dbReference>
<evidence type="ECO:0000256" key="8">
    <source>
        <dbReference type="ARBA" id="ARBA00047417"/>
    </source>
</evidence>
<reference evidence="13 14" key="1">
    <citation type="submission" date="2019-02" db="EMBL/GenBank/DDBJ databases">
        <title>Deep-cultivation of Planctomycetes and their phenomic and genomic characterization uncovers novel biology.</title>
        <authorList>
            <person name="Wiegand S."/>
            <person name="Jogler M."/>
            <person name="Boedeker C."/>
            <person name="Pinto D."/>
            <person name="Vollmers J."/>
            <person name="Rivas-Marin E."/>
            <person name="Kohn T."/>
            <person name="Peeters S.H."/>
            <person name="Heuer A."/>
            <person name="Rast P."/>
            <person name="Oberbeckmann S."/>
            <person name="Bunk B."/>
            <person name="Jeske O."/>
            <person name="Meyerdierks A."/>
            <person name="Storesund J.E."/>
            <person name="Kallscheuer N."/>
            <person name="Luecker S."/>
            <person name="Lage O.M."/>
            <person name="Pohl T."/>
            <person name="Merkel B.J."/>
            <person name="Hornburger P."/>
            <person name="Mueller R.-W."/>
            <person name="Bruemmer F."/>
            <person name="Labrenz M."/>
            <person name="Spormann A.M."/>
            <person name="Op Den Camp H."/>
            <person name="Overmann J."/>
            <person name="Amann R."/>
            <person name="Jetten M.S.M."/>
            <person name="Mascher T."/>
            <person name="Medema M.H."/>
            <person name="Devos D.P."/>
            <person name="Kaster A.-K."/>
            <person name="Ovreas L."/>
            <person name="Rohde M."/>
            <person name="Galperin M.Y."/>
            <person name="Jogler C."/>
        </authorList>
    </citation>
    <scope>NUCLEOTIDE SEQUENCE [LARGE SCALE GENOMIC DNA]</scope>
    <source>
        <strain evidence="13 14">KOR42</strain>
    </source>
</reference>
<protein>
    <recommendedName>
        <fullName evidence="11">Glutathione hydrolase proenzyme</fullName>
        <ecNumber evidence="11">2.3.2.2</ecNumber>
        <ecNumber evidence="11">3.4.19.13</ecNumber>
    </recommendedName>
    <component>
        <recommendedName>
            <fullName evidence="11">Glutathione hydrolase large chain</fullName>
        </recommendedName>
    </component>
    <component>
        <recommendedName>
            <fullName evidence="11">Glutathione hydrolase small chain</fullName>
        </recommendedName>
    </component>
</protein>
<dbReference type="Pfam" id="PF01019">
    <property type="entry name" value="G_glu_transpept"/>
    <property type="match status" value="1"/>
</dbReference>
<dbReference type="InterPro" id="IPR043137">
    <property type="entry name" value="GGT_ssub_C"/>
</dbReference>
<dbReference type="OrthoDB" id="9781342at2"/>
<dbReference type="EC" id="2.3.2.2" evidence="11"/>
<comment type="catalytic activity">
    <reaction evidence="1 11">
        <text>an S-substituted glutathione + H2O = an S-substituted L-cysteinylglycine + L-glutamate</text>
        <dbReference type="Rhea" id="RHEA:59468"/>
        <dbReference type="ChEBI" id="CHEBI:15377"/>
        <dbReference type="ChEBI" id="CHEBI:29985"/>
        <dbReference type="ChEBI" id="CHEBI:90779"/>
        <dbReference type="ChEBI" id="CHEBI:143103"/>
        <dbReference type="EC" id="3.4.19.13"/>
    </reaction>
</comment>
<feature type="signal peptide" evidence="12">
    <location>
        <begin position="1"/>
        <end position="27"/>
    </location>
</feature>
<feature type="binding site" evidence="10">
    <location>
        <begin position="448"/>
        <end position="449"/>
    </location>
    <ligand>
        <name>L-glutamate</name>
        <dbReference type="ChEBI" id="CHEBI:29985"/>
    </ligand>
</feature>
<feature type="active site" description="Nucleophile" evidence="9">
    <location>
        <position position="377"/>
    </location>
</feature>
<keyword evidence="4 11" id="KW-0808">Transferase</keyword>
<evidence type="ECO:0000256" key="6">
    <source>
        <dbReference type="ARBA" id="ARBA00023145"/>
    </source>
</evidence>
<dbReference type="GO" id="GO:0103068">
    <property type="term" value="F:leukotriene C4 gamma-glutamyl transferase activity"/>
    <property type="evidence" value="ECO:0007669"/>
    <property type="project" value="UniProtKB-EC"/>
</dbReference>
<evidence type="ECO:0000256" key="10">
    <source>
        <dbReference type="PIRSR" id="PIRSR600101-2"/>
    </source>
</evidence>
<comment type="pathway">
    <text evidence="11">Sulfur metabolism; glutathione metabolism.</text>
</comment>
<evidence type="ECO:0000256" key="3">
    <source>
        <dbReference type="ARBA" id="ARBA00009381"/>
    </source>
</evidence>
<feature type="chain" id="PRO_5023127937" description="Glutathione hydrolase proenzyme" evidence="12">
    <location>
        <begin position="28"/>
        <end position="568"/>
    </location>
</feature>
<evidence type="ECO:0000313" key="13">
    <source>
        <dbReference type="EMBL" id="TWT57811.1"/>
    </source>
</evidence>
<comment type="catalytic activity">
    <reaction evidence="2 11">
        <text>glutathione + H2O = L-cysteinylglycine + L-glutamate</text>
        <dbReference type="Rhea" id="RHEA:28807"/>
        <dbReference type="ChEBI" id="CHEBI:15377"/>
        <dbReference type="ChEBI" id="CHEBI:29985"/>
        <dbReference type="ChEBI" id="CHEBI:57925"/>
        <dbReference type="ChEBI" id="CHEBI:61694"/>
        <dbReference type="EC" id="3.4.19.13"/>
    </reaction>
</comment>
<dbReference type="AlphaFoldDB" id="A0A5C5X648"/>
<organism evidence="13 14">
    <name type="scientific">Thalassoglobus neptunius</name>
    <dbReference type="NCBI Taxonomy" id="1938619"/>
    <lineage>
        <taxon>Bacteria</taxon>
        <taxon>Pseudomonadati</taxon>
        <taxon>Planctomycetota</taxon>
        <taxon>Planctomycetia</taxon>
        <taxon>Planctomycetales</taxon>
        <taxon>Planctomycetaceae</taxon>
        <taxon>Thalassoglobus</taxon>
    </lineage>
</organism>
<keyword evidence="11" id="KW-0317">Glutathione biosynthesis</keyword>
<dbReference type="PANTHER" id="PTHR43199">
    <property type="entry name" value="GLUTATHIONE HYDROLASE"/>
    <property type="match status" value="1"/>
</dbReference>
<accession>A0A5C5X648</accession>
<evidence type="ECO:0000256" key="12">
    <source>
        <dbReference type="SAM" id="SignalP"/>
    </source>
</evidence>
<feature type="binding site" evidence="10">
    <location>
        <position position="470"/>
    </location>
    <ligand>
        <name>L-glutamate</name>
        <dbReference type="ChEBI" id="CHEBI:29985"/>
    </ligand>
</feature>
<comment type="catalytic activity">
    <reaction evidence="8 11">
        <text>an N-terminal (5-L-glutamyl)-[peptide] + an alpha-amino acid = 5-L-glutamyl amino acid + an N-terminal L-alpha-aminoacyl-[peptide]</text>
        <dbReference type="Rhea" id="RHEA:23904"/>
        <dbReference type="Rhea" id="RHEA-COMP:9780"/>
        <dbReference type="Rhea" id="RHEA-COMP:9795"/>
        <dbReference type="ChEBI" id="CHEBI:77644"/>
        <dbReference type="ChEBI" id="CHEBI:78597"/>
        <dbReference type="ChEBI" id="CHEBI:78599"/>
        <dbReference type="ChEBI" id="CHEBI:78608"/>
        <dbReference type="EC" id="2.3.2.2"/>
    </reaction>
</comment>
<gene>
    <name evidence="13" type="primary">ggt</name>
    <name evidence="13" type="ORF">KOR42_11780</name>
</gene>
<dbReference type="EC" id="3.4.19.13" evidence="11"/>
<comment type="subunit">
    <text evidence="11">This enzyme consists of two polypeptide chains, which are synthesized in precursor form from a single polypeptide.</text>
</comment>
<dbReference type="Gene3D" id="3.60.20.40">
    <property type="match status" value="1"/>
</dbReference>
<evidence type="ECO:0000256" key="4">
    <source>
        <dbReference type="ARBA" id="ARBA00022679"/>
    </source>
</evidence>
<dbReference type="InterPro" id="IPR029055">
    <property type="entry name" value="Ntn_hydrolases_N"/>
</dbReference>
<dbReference type="InterPro" id="IPR043138">
    <property type="entry name" value="GGT_lsub"/>
</dbReference>
<evidence type="ECO:0000256" key="1">
    <source>
        <dbReference type="ARBA" id="ARBA00001049"/>
    </source>
</evidence>
<proteinExistence type="inferred from homology"/>
<dbReference type="PANTHER" id="PTHR43199:SF1">
    <property type="entry name" value="GLUTATHIONE HYDROLASE PROENZYME"/>
    <property type="match status" value="1"/>
</dbReference>
<keyword evidence="7 11" id="KW-0012">Acyltransferase</keyword>
<dbReference type="GO" id="GO:0006751">
    <property type="term" value="P:glutathione catabolic process"/>
    <property type="evidence" value="ECO:0007669"/>
    <property type="project" value="UniProtKB-UniRule"/>
</dbReference>